<keyword evidence="1" id="KW-0479">Metal-binding</keyword>
<keyword evidence="2" id="KW-0175">Coiled coil</keyword>
<dbReference type="InterPro" id="IPR013087">
    <property type="entry name" value="Znf_C2H2_type"/>
</dbReference>
<evidence type="ECO:0000313" key="5">
    <source>
        <dbReference type="Ensembl" id="ENSCMIP00000015908.1"/>
    </source>
</evidence>
<dbReference type="PROSITE" id="PS00028">
    <property type="entry name" value="ZINC_FINGER_C2H2_1"/>
    <property type="match status" value="1"/>
</dbReference>
<name>A0A4W3HG20_CALMI</name>
<evidence type="ECO:0000256" key="1">
    <source>
        <dbReference type="PROSITE-ProRule" id="PRU00042"/>
    </source>
</evidence>
<dbReference type="GO" id="GO:0008270">
    <property type="term" value="F:zinc ion binding"/>
    <property type="evidence" value="ECO:0007669"/>
    <property type="project" value="UniProtKB-KW"/>
</dbReference>
<gene>
    <name evidence="5" type="primary">zgc:193801</name>
</gene>
<dbReference type="Ensembl" id="ENSCMIT00000016230.1">
    <property type="protein sequence ID" value="ENSCMIP00000015908.1"/>
    <property type="gene ID" value="ENSCMIG00000007710.1"/>
</dbReference>
<reference evidence="5" key="4">
    <citation type="submission" date="2025-08" db="UniProtKB">
        <authorList>
            <consortium name="Ensembl"/>
        </authorList>
    </citation>
    <scope>IDENTIFICATION</scope>
</reference>
<dbReference type="InParanoid" id="A0A4W3HG20"/>
<protein>
    <submittedName>
        <fullName evidence="5">Uncharacterized LOC103184349</fullName>
    </submittedName>
</protein>
<reference evidence="5" key="5">
    <citation type="submission" date="2025-09" db="UniProtKB">
        <authorList>
            <consortium name="Ensembl"/>
        </authorList>
    </citation>
    <scope>IDENTIFICATION</scope>
</reference>
<dbReference type="PROSITE" id="PS50157">
    <property type="entry name" value="ZINC_FINGER_C2H2_2"/>
    <property type="match status" value="1"/>
</dbReference>
<sequence length="515" mass="56945">MACFFTHPTVRVKGSEHNYNPVLCQDEKCSASQKGSHMHCPFCSITEAYQDPVILRAHYRIKHVDKGLDFAGLKILRCCNHCDIVGTIKGEKKFKGAHWHCYRCRNGFNRRDEAVKHYKTHFRNPHTTFQIQITQEVNNRQYYEQSGEAQHKAYGGSQVTSGGAMDITSISPVLTETVITTSTTTLTTEKTDIARQAGKDSSLPNGITVAAEETVGSSSAVGHQTLVLMDPDGENGELVFNDATALVTDQNGEDLDQNLLMEKQLMELHQQNQQLRAEKSETESKLRSEILQLKDQIADLTQANLQIAEELKQYKSSESTENKVKQMIEQMEVQHREMLQMQVEALRKEFSQTKEQTDSSPGYSTQDSAANCGDRTDSRNKRTLVATSTLSPRSGSITLTIPTSIMTTAHGIMTSEHGIMTSPEDMIAGSEMDLSSGSVISFIQPTDGSSNGPTGLTTLEIVEVHLDSDSAMESSAPTHVQLFPVAEISEDVPTGKRTAHVDSEEDSPQKIQRTD</sequence>
<dbReference type="Proteomes" id="UP000314986">
    <property type="component" value="Unassembled WGS sequence"/>
</dbReference>
<feature type="region of interest" description="Disordered" evidence="3">
    <location>
        <begin position="349"/>
        <end position="395"/>
    </location>
</feature>
<dbReference type="GeneTree" id="ENSGT00670000099470"/>
<dbReference type="AlphaFoldDB" id="A0A4W3HG20"/>
<feature type="region of interest" description="Disordered" evidence="3">
    <location>
        <begin position="488"/>
        <end position="515"/>
    </location>
</feature>
<feature type="compositionally biased region" description="Polar residues" evidence="3">
    <location>
        <begin position="358"/>
        <end position="369"/>
    </location>
</feature>
<evidence type="ECO:0000256" key="2">
    <source>
        <dbReference type="SAM" id="Coils"/>
    </source>
</evidence>
<evidence type="ECO:0000259" key="4">
    <source>
        <dbReference type="PROSITE" id="PS50157"/>
    </source>
</evidence>
<keyword evidence="6" id="KW-1185">Reference proteome</keyword>
<keyword evidence="1" id="KW-0862">Zinc</keyword>
<accession>A0A4W3HG20</accession>
<dbReference type="OMA" id="QANIKMF"/>
<reference evidence="6" key="2">
    <citation type="journal article" date="2007" name="PLoS Biol.">
        <title>Survey sequencing and comparative analysis of the elephant shark (Callorhinchus milii) genome.</title>
        <authorList>
            <person name="Venkatesh B."/>
            <person name="Kirkness E.F."/>
            <person name="Loh Y.H."/>
            <person name="Halpern A.L."/>
            <person name="Lee A.P."/>
            <person name="Johnson J."/>
            <person name="Dandona N."/>
            <person name="Viswanathan L.D."/>
            <person name="Tay A."/>
            <person name="Venter J.C."/>
            <person name="Strausberg R.L."/>
            <person name="Brenner S."/>
        </authorList>
    </citation>
    <scope>NUCLEOTIDE SEQUENCE [LARGE SCALE GENOMIC DNA]</scope>
</reference>
<keyword evidence="1" id="KW-0863">Zinc-finger</keyword>
<evidence type="ECO:0000313" key="6">
    <source>
        <dbReference type="Proteomes" id="UP000314986"/>
    </source>
</evidence>
<proteinExistence type="predicted"/>
<feature type="compositionally biased region" description="Polar residues" evidence="3">
    <location>
        <begin position="385"/>
        <end position="395"/>
    </location>
</feature>
<organism evidence="5 6">
    <name type="scientific">Callorhinchus milii</name>
    <name type="common">Ghost shark</name>
    <dbReference type="NCBI Taxonomy" id="7868"/>
    <lineage>
        <taxon>Eukaryota</taxon>
        <taxon>Metazoa</taxon>
        <taxon>Chordata</taxon>
        <taxon>Craniata</taxon>
        <taxon>Vertebrata</taxon>
        <taxon>Chondrichthyes</taxon>
        <taxon>Holocephali</taxon>
        <taxon>Chimaeriformes</taxon>
        <taxon>Callorhinchidae</taxon>
        <taxon>Callorhinchus</taxon>
    </lineage>
</organism>
<reference evidence="6" key="3">
    <citation type="journal article" date="2014" name="Nature">
        <title>Elephant shark genome provides unique insights into gnathostome evolution.</title>
        <authorList>
            <consortium name="International Elephant Shark Genome Sequencing Consortium"/>
            <person name="Venkatesh B."/>
            <person name="Lee A.P."/>
            <person name="Ravi V."/>
            <person name="Maurya A.K."/>
            <person name="Lian M.M."/>
            <person name="Swann J.B."/>
            <person name="Ohta Y."/>
            <person name="Flajnik M.F."/>
            <person name="Sutoh Y."/>
            <person name="Kasahara M."/>
            <person name="Hoon S."/>
            <person name="Gangu V."/>
            <person name="Roy S.W."/>
            <person name="Irimia M."/>
            <person name="Korzh V."/>
            <person name="Kondrychyn I."/>
            <person name="Lim Z.W."/>
            <person name="Tay B.H."/>
            <person name="Tohari S."/>
            <person name="Kong K.W."/>
            <person name="Ho S."/>
            <person name="Lorente-Galdos B."/>
            <person name="Quilez J."/>
            <person name="Marques-Bonet T."/>
            <person name="Raney B.J."/>
            <person name="Ingham P.W."/>
            <person name="Tay A."/>
            <person name="Hillier L.W."/>
            <person name="Minx P."/>
            <person name="Boehm T."/>
            <person name="Wilson R.K."/>
            <person name="Brenner S."/>
            <person name="Warren W.C."/>
        </authorList>
    </citation>
    <scope>NUCLEOTIDE SEQUENCE [LARGE SCALE GENOMIC DNA]</scope>
</reference>
<reference evidence="6" key="1">
    <citation type="journal article" date="2006" name="Science">
        <title>Ancient noncoding elements conserved in the human genome.</title>
        <authorList>
            <person name="Venkatesh B."/>
            <person name="Kirkness E.F."/>
            <person name="Loh Y.H."/>
            <person name="Halpern A.L."/>
            <person name="Lee A.P."/>
            <person name="Johnson J."/>
            <person name="Dandona N."/>
            <person name="Viswanathan L.D."/>
            <person name="Tay A."/>
            <person name="Venter J.C."/>
            <person name="Strausberg R.L."/>
            <person name="Brenner S."/>
        </authorList>
    </citation>
    <scope>NUCLEOTIDE SEQUENCE [LARGE SCALE GENOMIC DNA]</scope>
</reference>
<feature type="coiled-coil region" evidence="2">
    <location>
        <begin position="258"/>
        <end position="310"/>
    </location>
</feature>
<feature type="domain" description="C2H2-type" evidence="4">
    <location>
        <begin position="99"/>
        <end position="121"/>
    </location>
</feature>
<evidence type="ECO:0000256" key="3">
    <source>
        <dbReference type="SAM" id="MobiDB-lite"/>
    </source>
</evidence>